<keyword evidence="2" id="KW-1133">Transmembrane helix</keyword>
<keyword evidence="2" id="KW-0812">Transmembrane</keyword>
<proteinExistence type="predicted"/>
<feature type="compositionally biased region" description="Low complexity" evidence="1">
    <location>
        <begin position="158"/>
        <end position="174"/>
    </location>
</feature>
<evidence type="ECO:0000256" key="2">
    <source>
        <dbReference type="SAM" id="Phobius"/>
    </source>
</evidence>
<dbReference type="AlphaFoldDB" id="E8JN13"/>
<evidence type="ECO:0000313" key="4">
    <source>
        <dbReference type="Proteomes" id="UP000005699"/>
    </source>
</evidence>
<organism evidence="3 4">
    <name type="scientific">Streptococcus equinus ATCC 9812</name>
    <dbReference type="NCBI Taxonomy" id="525379"/>
    <lineage>
        <taxon>Bacteria</taxon>
        <taxon>Bacillati</taxon>
        <taxon>Bacillota</taxon>
        <taxon>Bacilli</taxon>
        <taxon>Lactobacillales</taxon>
        <taxon>Streptococcaceae</taxon>
        <taxon>Streptococcus</taxon>
    </lineage>
</organism>
<sequence>MTLSFILALFQFWLGKLFVTNAKEFYMNFFKRAWLVTKAKKGRTGLLILVTSAILIFVLAGLTIKNAANSAVESAKSKAGATVTLSVNREAMMKDFKPDSENSSDNSEASDENSDGGSAVTSIDLATAKSIAEKDDVASYLFTTTTTATAGDGISAISTSSSSDDTSDSTSTDSNQPDHG</sequence>
<dbReference type="EMBL" id="AEVB01000009">
    <property type="protein sequence ID" value="EFW89454.1"/>
    <property type="molecule type" value="Genomic_DNA"/>
</dbReference>
<feature type="region of interest" description="Disordered" evidence="1">
    <location>
        <begin position="152"/>
        <end position="180"/>
    </location>
</feature>
<accession>E8JN13</accession>
<comment type="caution">
    <text evidence="3">The sequence shown here is derived from an EMBL/GenBank/DDBJ whole genome shotgun (WGS) entry which is preliminary data.</text>
</comment>
<reference evidence="3 4" key="1">
    <citation type="submission" date="2010-12" db="EMBL/GenBank/DDBJ databases">
        <authorList>
            <person name="Muzny D."/>
            <person name="Qin X."/>
            <person name="Deng J."/>
            <person name="Jiang H."/>
            <person name="Liu Y."/>
            <person name="Qu J."/>
            <person name="Song X.-Z."/>
            <person name="Zhang L."/>
            <person name="Thornton R."/>
            <person name="Coyle M."/>
            <person name="Francisco L."/>
            <person name="Jackson L."/>
            <person name="Javaid M."/>
            <person name="Korchina V."/>
            <person name="Kovar C."/>
            <person name="Mata R."/>
            <person name="Mathew T."/>
            <person name="Ngo R."/>
            <person name="Nguyen L."/>
            <person name="Nguyen N."/>
            <person name="Okwuonu G."/>
            <person name="Ongeri F."/>
            <person name="Pham C."/>
            <person name="Simmons D."/>
            <person name="Wilczek-Boney K."/>
            <person name="Hale W."/>
            <person name="Jakkamsetti A."/>
            <person name="Pham P."/>
            <person name="Ruth R."/>
            <person name="San Lucas F."/>
            <person name="Warren J."/>
            <person name="Zhang J."/>
            <person name="Zhao Z."/>
            <person name="Zhou C."/>
            <person name="Zhu D."/>
            <person name="Lee S."/>
            <person name="Bess C."/>
            <person name="Blankenburg K."/>
            <person name="Forbes L."/>
            <person name="Fu Q."/>
            <person name="Gubbala S."/>
            <person name="Hirani K."/>
            <person name="Jayaseelan J.C."/>
            <person name="Lara F."/>
            <person name="Munidasa M."/>
            <person name="Palculict T."/>
            <person name="Patil S."/>
            <person name="Pu L.-L."/>
            <person name="Saada N."/>
            <person name="Tang L."/>
            <person name="Weissenberger G."/>
            <person name="Zhu Y."/>
            <person name="Hemphill L."/>
            <person name="Shang Y."/>
            <person name="Youmans B."/>
            <person name="Ayvaz T."/>
            <person name="Ross M."/>
            <person name="Santibanez J."/>
            <person name="Aqrawi P."/>
            <person name="Gross S."/>
            <person name="Joshi V."/>
            <person name="Fowler G."/>
            <person name="Nazareth L."/>
            <person name="Reid J."/>
            <person name="Worley K."/>
            <person name="Petrosino J."/>
            <person name="Highlander S."/>
            <person name="Gibbs R."/>
        </authorList>
    </citation>
    <scope>NUCLEOTIDE SEQUENCE [LARGE SCALE GENOMIC DNA]</scope>
    <source>
        <strain evidence="3 4">ATCC 9812</strain>
    </source>
</reference>
<evidence type="ECO:0000313" key="3">
    <source>
        <dbReference type="EMBL" id="EFW89454.1"/>
    </source>
</evidence>
<dbReference type="HOGENOM" id="CLU_128237_0_0_9"/>
<evidence type="ECO:0000256" key="1">
    <source>
        <dbReference type="SAM" id="MobiDB-lite"/>
    </source>
</evidence>
<feature type="transmembrane region" description="Helical" evidence="2">
    <location>
        <begin position="46"/>
        <end position="68"/>
    </location>
</feature>
<keyword evidence="2" id="KW-0472">Membrane</keyword>
<name>E8JN13_STREI</name>
<dbReference type="eggNOG" id="COG0577">
    <property type="taxonomic scope" value="Bacteria"/>
</dbReference>
<dbReference type="Proteomes" id="UP000005699">
    <property type="component" value="Unassembled WGS sequence"/>
</dbReference>
<gene>
    <name evidence="3" type="ORF">HMPREF0819_0386</name>
</gene>
<protein>
    <submittedName>
        <fullName evidence="3">ABC transporter, permease protein</fullName>
    </submittedName>
</protein>
<feature type="region of interest" description="Disordered" evidence="1">
    <location>
        <begin position="95"/>
        <end position="119"/>
    </location>
</feature>